<comment type="subcellular location">
    <subcellularLocation>
        <location evidence="4">Cytoplasm</location>
    </subcellularLocation>
    <subcellularLocation>
        <location evidence="4">Nucleus</location>
    </subcellularLocation>
</comment>
<dbReference type="Gene3D" id="3.10.450.50">
    <property type="match status" value="1"/>
</dbReference>
<dbReference type="GO" id="GO:0005737">
    <property type="term" value="C:cytoplasm"/>
    <property type="evidence" value="ECO:0007669"/>
    <property type="project" value="UniProtKB-SubCell"/>
</dbReference>
<dbReference type="InterPro" id="IPR018222">
    <property type="entry name" value="Nuclear_transport_factor_2_euk"/>
</dbReference>
<keyword evidence="4" id="KW-0653">Protein transport</keyword>
<protein>
    <recommendedName>
        <fullName evidence="2 4">Nuclear transport factor 2</fullName>
        <shortName evidence="4">NTF-2</shortName>
    </recommendedName>
</protein>
<feature type="domain" description="NTF2" evidence="5">
    <location>
        <begin position="8"/>
        <end position="124"/>
    </location>
</feature>
<keyword evidence="4" id="KW-0813">Transport</keyword>
<gene>
    <name evidence="6" type="ORF">BD289DRAFT_480081</name>
</gene>
<name>A0A2T3AGP2_9PEZI</name>
<dbReference type="AlphaFoldDB" id="A0A2T3AGP2"/>
<keyword evidence="1 4" id="KW-0963">Cytoplasm</keyword>
<dbReference type="Pfam" id="PF02136">
    <property type="entry name" value="NTF2"/>
    <property type="match status" value="1"/>
</dbReference>
<evidence type="ECO:0000259" key="5">
    <source>
        <dbReference type="PROSITE" id="PS50177"/>
    </source>
</evidence>
<proteinExistence type="predicted"/>
<reference evidence="6 7" key="1">
    <citation type="journal article" date="2018" name="Mycol. Prog.">
        <title>Coniella lustricola, a new species from submerged detritus.</title>
        <authorList>
            <person name="Raudabaugh D.B."/>
            <person name="Iturriaga T."/>
            <person name="Carver A."/>
            <person name="Mondo S."/>
            <person name="Pangilinan J."/>
            <person name="Lipzen A."/>
            <person name="He G."/>
            <person name="Amirebrahimi M."/>
            <person name="Grigoriev I.V."/>
            <person name="Miller A.N."/>
        </authorList>
    </citation>
    <scope>NUCLEOTIDE SEQUENCE [LARGE SCALE GENOMIC DNA]</scope>
    <source>
        <strain evidence="6 7">B22-T-1</strain>
    </source>
</reference>
<evidence type="ECO:0000256" key="2">
    <source>
        <dbReference type="ARBA" id="ARBA00026247"/>
    </source>
</evidence>
<dbReference type="FunFam" id="3.10.450.50:FF:000005">
    <property type="entry name" value="Nuclear transport factor 2"/>
    <property type="match status" value="1"/>
</dbReference>
<dbReference type="InterPro" id="IPR002075">
    <property type="entry name" value="NTF2_dom"/>
</dbReference>
<dbReference type="GO" id="GO:0006606">
    <property type="term" value="P:protein import into nucleus"/>
    <property type="evidence" value="ECO:0007669"/>
    <property type="project" value="UniProtKB-ARBA"/>
</dbReference>
<evidence type="ECO:0000256" key="4">
    <source>
        <dbReference type="RuleBase" id="RU369002"/>
    </source>
</evidence>
<accession>A0A2T3AGP2</accession>
<dbReference type="PANTHER" id="PTHR12612">
    <property type="entry name" value="NUCLEAR TRANSPORT FACTOR 2"/>
    <property type="match status" value="1"/>
</dbReference>
<evidence type="ECO:0000256" key="1">
    <source>
        <dbReference type="ARBA" id="ARBA00022490"/>
    </source>
</evidence>
<dbReference type="SUPFAM" id="SSF54427">
    <property type="entry name" value="NTF2-like"/>
    <property type="match status" value="1"/>
</dbReference>
<dbReference type="FunCoup" id="A0A2T3AGP2">
    <property type="interactions" value="1170"/>
</dbReference>
<dbReference type="EMBL" id="KZ678391">
    <property type="protein sequence ID" value="PSR97401.1"/>
    <property type="molecule type" value="Genomic_DNA"/>
</dbReference>
<dbReference type="InParanoid" id="A0A2T3AGP2"/>
<keyword evidence="7" id="KW-1185">Reference proteome</keyword>
<keyword evidence="4" id="KW-0539">Nucleus</keyword>
<dbReference type="Proteomes" id="UP000241462">
    <property type="component" value="Unassembled WGS sequence"/>
</dbReference>
<dbReference type="GO" id="GO:0051028">
    <property type="term" value="P:mRNA transport"/>
    <property type="evidence" value="ECO:0007669"/>
    <property type="project" value="UniProtKB-UniRule"/>
</dbReference>
<dbReference type="InterPro" id="IPR032710">
    <property type="entry name" value="NTF2-like_dom_sf"/>
</dbReference>
<dbReference type="PROSITE" id="PS50177">
    <property type="entry name" value="NTF2_DOMAIN"/>
    <property type="match status" value="1"/>
</dbReference>
<organism evidence="6 7">
    <name type="scientific">Coniella lustricola</name>
    <dbReference type="NCBI Taxonomy" id="2025994"/>
    <lineage>
        <taxon>Eukaryota</taxon>
        <taxon>Fungi</taxon>
        <taxon>Dikarya</taxon>
        <taxon>Ascomycota</taxon>
        <taxon>Pezizomycotina</taxon>
        <taxon>Sordariomycetes</taxon>
        <taxon>Sordariomycetidae</taxon>
        <taxon>Diaporthales</taxon>
        <taxon>Schizoparmaceae</taxon>
        <taxon>Coniella</taxon>
    </lineage>
</organism>
<dbReference type="STRING" id="2025994.A0A2T3AGP2"/>
<evidence type="ECO:0000313" key="7">
    <source>
        <dbReference type="Proteomes" id="UP000241462"/>
    </source>
</evidence>
<comment type="function">
    <text evidence="3">Facilitates protein transport into the nucleus. Could be part of a multicomponent system of cytosolic factors that assemble at the pore complex during nuclear import.</text>
</comment>
<sequence>MAANFQDVANQFVPYYYNTFDTNRAGLAQLYRDGSMLTYESTSVIGVAAIVEKLNSLPFQSVKHETSTIDPMPGVDNSGVLIQVTGAIIVDGDAEKPFKFAQTFHLVQEPGTGSFYVSHDIFKLIF</sequence>
<dbReference type="GO" id="GO:0005635">
    <property type="term" value="C:nuclear envelope"/>
    <property type="evidence" value="ECO:0007669"/>
    <property type="project" value="UniProtKB-ARBA"/>
</dbReference>
<comment type="function">
    <text evidence="4">Has a role in nuclear-cytoplasmic transport of proteins and mRNAs.</text>
</comment>
<evidence type="ECO:0000256" key="3">
    <source>
        <dbReference type="ARBA" id="ARBA00053082"/>
    </source>
</evidence>
<dbReference type="OrthoDB" id="6507044at2759"/>
<dbReference type="InterPro" id="IPR045875">
    <property type="entry name" value="NTF2"/>
</dbReference>
<dbReference type="CDD" id="cd00780">
    <property type="entry name" value="NTF2"/>
    <property type="match status" value="1"/>
</dbReference>
<evidence type="ECO:0000313" key="6">
    <source>
        <dbReference type="EMBL" id="PSR97401.1"/>
    </source>
</evidence>